<dbReference type="InterPro" id="IPR029016">
    <property type="entry name" value="GAF-like_dom_sf"/>
</dbReference>
<dbReference type="CDD" id="cd01948">
    <property type="entry name" value="EAL"/>
    <property type="match status" value="1"/>
</dbReference>
<dbReference type="Pfam" id="PF00990">
    <property type="entry name" value="GGDEF"/>
    <property type="match status" value="1"/>
</dbReference>
<proteinExistence type="predicted"/>
<dbReference type="Gene3D" id="3.30.450.40">
    <property type="match status" value="1"/>
</dbReference>
<feature type="domain" description="GGDEF" evidence="2">
    <location>
        <begin position="379"/>
        <end position="502"/>
    </location>
</feature>
<protein>
    <submittedName>
        <fullName evidence="3">EAL domain-containing protein</fullName>
    </submittedName>
</protein>
<dbReference type="SMART" id="SM00052">
    <property type="entry name" value="EAL"/>
    <property type="match status" value="1"/>
</dbReference>
<dbReference type="InterPro" id="IPR001633">
    <property type="entry name" value="EAL_dom"/>
</dbReference>
<evidence type="ECO:0000259" key="1">
    <source>
        <dbReference type="PROSITE" id="PS50883"/>
    </source>
</evidence>
<dbReference type="InterPro" id="IPR043128">
    <property type="entry name" value="Rev_trsase/Diguanyl_cyclase"/>
</dbReference>
<dbReference type="SUPFAM" id="SSF55073">
    <property type="entry name" value="Nucleotide cyclase"/>
    <property type="match status" value="1"/>
</dbReference>
<gene>
    <name evidence="3" type="ORF">ENJ85_00175</name>
</gene>
<dbReference type="PANTHER" id="PTHR44757:SF2">
    <property type="entry name" value="BIOFILM ARCHITECTURE MAINTENANCE PROTEIN MBAA"/>
    <property type="match status" value="1"/>
</dbReference>
<evidence type="ECO:0000313" key="3">
    <source>
        <dbReference type="EMBL" id="HHO57569.1"/>
    </source>
</evidence>
<name>A0A7C5SNB5_9DEIN</name>
<organism evidence="3">
    <name type="scientific">Oceanithermus profundus</name>
    <dbReference type="NCBI Taxonomy" id="187137"/>
    <lineage>
        <taxon>Bacteria</taxon>
        <taxon>Thermotogati</taxon>
        <taxon>Deinococcota</taxon>
        <taxon>Deinococci</taxon>
        <taxon>Thermales</taxon>
        <taxon>Thermaceae</taxon>
        <taxon>Oceanithermus</taxon>
    </lineage>
</organism>
<dbReference type="Pfam" id="PF13185">
    <property type="entry name" value="GAF_2"/>
    <property type="match status" value="1"/>
</dbReference>
<dbReference type="InterPro" id="IPR003018">
    <property type="entry name" value="GAF"/>
</dbReference>
<dbReference type="InterPro" id="IPR029787">
    <property type="entry name" value="Nucleotide_cyclase"/>
</dbReference>
<dbReference type="CDD" id="cd01949">
    <property type="entry name" value="GGDEF"/>
    <property type="match status" value="1"/>
</dbReference>
<dbReference type="Gene3D" id="3.30.70.270">
    <property type="match status" value="1"/>
</dbReference>
<dbReference type="InterPro" id="IPR052155">
    <property type="entry name" value="Biofilm_reg_signaling"/>
</dbReference>
<reference evidence="3" key="1">
    <citation type="journal article" date="2020" name="mSystems">
        <title>Genome- and Community-Level Interaction Insights into Carbon Utilization and Element Cycling Functions of Hydrothermarchaeota in Hydrothermal Sediment.</title>
        <authorList>
            <person name="Zhou Z."/>
            <person name="Liu Y."/>
            <person name="Xu W."/>
            <person name="Pan J."/>
            <person name="Luo Z.H."/>
            <person name="Li M."/>
        </authorList>
    </citation>
    <scope>NUCLEOTIDE SEQUENCE [LARGE SCALE GENOMIC DNA]</scope>
    <source>
        <strain evidence="3">HyVt-523</strain>
    </source>
</reference>
<dbReference type="InterPro" id="IPR035919">
    <property type="entry name" value="EAL_sf"/>
</dbReference>
<sequence>MRRSVTPRAWRHLLHMSVKLNQAKTLDEIADLGLEFLLRLAQLETGWMVIEEDGGFRLAAARNLPPGLEAEGRALLVEGACTCQELFASGRLQATGEFLACERLERVMRAAEGRSEEERLRLTGGLNRHLSIPLMAGGERLGVANLAFPEGRTPPRELYQVLTLAGAALGSAIHRGLLLERQQRVRSELEERLLDLSRELLKSATLDDLKQVLTLATASFGVLAPLELAVLWRPRGNGLPEELDGTHRILVQRPEAPPREADPDPFARWAHELEEGGAPAEPTWEGAVGLFPLRIRAAAALPFVGALLVRLEAEPEDRRLANWAFGMVAELIAAAIARLLSQERLRYLSFHDPLTGLLNRRGFVEHLRTALPLAERERWKLAVAMVDMDDFKRYNDRFGHLAGDRLLQQAARIMQEHLRASDVVARIGGDEFAILLQNTTIEGAGFALERIRAALLEIPHAGASIGVAFFPDDSQDPEELLQSADLALYDSKIQKRVVFVAPGLRARFKRRVHLENAIEAALRTPGLPGFALHFQPRFDVEQGRVSAFEALLRFTGPSGPVSPLEVFAVAAERGWLMKLTHYVLDGALGFFAAHRARIPEGVRVGVNVPPALLVPELVEEVSATLERHGLDAGALEIEVTEEVIAHDDTPWNVLEELGRMGVRLALDDFGSGFSNLSRLVTLPIQVLKLDRSFVDLLTTHNERGVPAVRGIVAMGLNMGLVVVAEGVETGEALERVRAAGVREVQGYVLSRPVPPAELLARNFA</sequence>
<dbReference type="Proteomes" id="UP000886105">
    <property type="component" value="Unassembled WGS sequence"/>
</dbReference>
<feature type="domain" description="EAL" evidence="1">
    <location>
        <begin position="511"/>
        <end position="764"/>
    </location>
</feature>
<dbReference type="FunFam" id="3.30.70.270:FF:000001">
    <property type="entry name" value="Diguanylate cyclase domain protein"/>
    <property type="match status" value="1"/>
</dbReference>
<dbReference type="EMBL" id="DRNZ01000014">
    <property type="protein sequence ID" value="HHO57569.1"/>
    <property type="molecule type" value="Genomic_DNA"/>
</dbReference>
<dbReference type="PROSITE" id="PS50883">
    <property type="entry name" value="EAL"/>
    <property type="match status" value="1"/>
</dbReference>
<dbReference type="SMART" id="SM00267">
    <property type="entry name" value="GGDEF"/>
    <property type="match status" value="1"/>
</dbReference>
<dbReference type="SUPFAM" id="SSF55781">
    <property type="entry name" value="GAF domain-like"/>
    <property type="match status" value="1"/>
</dbReference>
<accession>A0A7C5SNB5</accession>
<evidence type="ECO:0000259" key="2">
    <source>
        <dbReference type="PROSITE" id="PS50887"/>
    </source>
</evidence>
<comment type="caution">
    <text evidence="3">The sequence shown here is derived from an EMBL/GenBank/DDBJ whole genome shotgun (WGS) entry which is preliminary data.</text>
</comment>
<dbReference type="PANTHER" id="PTHR44757">
    <property type="entry name" value="DIGUANYLATE CYCLASE DGCP"/>
    <property type="match status" value="1"/>
</dbReference>
<dbReference type="InterPro" id="IPR000160">
    <property type="entry name" value="GGDEF_dom"/>
</dbReference>
<dbReference type="Gene3D" id="3.20.20.450">
    <property type="entry name" value="EAL domain"/>
    <property type="match status" value="1"/>
</dbReference>
<dbReference type="PROSITE" id="PS50887">
    <property type="entry name" value="GGDEF"/>
    <property type="match status" value="1"/>
</dbReference>
<dbReference type="SUPFAM" id="SSF141868">
    <property type="entry name" value="EAL domain-like"/>
    <property type="match status" value="1"/>
</dbReference>
<dbReference type="AlphaFoldDB" id="A0A7C5SNB5"/>
<dbReference type="Pfam" id="PF00563">
    <property type="entry name" value="EAL"/>
    <property type="match status" value="1"/>
</dbReference>
<dbReference type="NCBIfam" id="TIGR00254">
    <property type="entry name" value="GGDEF"/>
    <property type="match status" value="1"/>
</dbReference>